<dbReference type="GO" id="GO:0006520">
    <property type="term" value="P:amino acid metabolic process"/>
    <property type="evidence" value="ECO:0007669"/>
    <property type="project" value="InterPro"/>
</dbReference>
<feature type="signal peptide" evidence="3">
    <location>
        <begin position="1"/>
        <end position="21"/>
    </location>
</feature>
<dbReference type="EMBL" id="JAWXYG010000004">
    <property type="protein sequence ID" value="KAK4274031.1"/>
    <property type="molecule type" value="Genomic_DNA"/>
</dbReference>
<dbReference type="InterPro" id="IPR002933">
    <property type="entry name" value="Peptidase_M20"/>
</dbReference>
<dbReference type="FunFam" id="1.10.150.900:FF:000001">
    <property type="entry name" value="Aminoacylase-1, putative"/>
    <property type="match status" value="1"/>
</dbReference>
<dbReference type="SUPFAM" id="SSF55031">
    <property type="entry name" value="Bacterial exopeptidase dimerisation domain"/>
    <property type="match status" value="1"/>
</dbReference>
<evidence type="ECO:0000313" key="6">
    <source>
        <dbReference type="Proteomes" id="UP001293593"/>
    </source>
</evidence>
<comment type="cofactor">
    <cofactor evidence="2">
        <name>Zn(2+)</name>
        <dbReference type="ChEBI" id="CHEBI:29105"/>
    </cofactor>
    <text evidence="2">Binds 2 Zn(2+) ions per subunit.</text>
</comment>
<protein>
    <recommendedName>
        <fullName evidence="4">Peptidase M20 dimerisation domain-containing protein</fullName>
    </recommendedName>
</protein>
<dbReference type="Gene3D" id="3.30.70.360">
    <property type="match status" value="1"/>
</dbReference>
<dbReference type="CDD" id="cd05646">
    <property type="entry name" value="M20_AcylaseI_like"/>
    <property type="match status" value="1"/>
</dbReference>
<evidence type="ECO:0000313" key="5">
    <source>
        <dbReference type="EMBL" id="KAK4274031.1"/>
    </source>
</evidence>
<feature type="binding site" evidence="2">
    <location>
        <position position="99"/>
    </location>
    <ligand>
        <name>Zn(2+)</name>
        <dbReference type="ChEBI" id="CHEBI:29105"/>
        <label>1</label>
    </ligand>
</feature>
<feature type="binding site" evidence="2">
    <location>
        <position position="406"/>
    </location>
    <ligand>
        <name>Zn(2+)</name>
        <dbReference type="ChEBI" id="CHEBI:29105"/>
        <label>2</label>
    </ligand>
</feature>
<organism evidence="5 6">
    <name type="scientific">Acacia crassicarpa</name>
    <name type="common">northern wattle</name>
    <dbReference type="NCBI Taxonomy" id="499986"/>
    <lineage>
        <taxon>Eukaryota</taxon>
        <taxon>Viridiplantae</taxon>
        <taxon>Streptophyta</taxon>
        <taxon>Embryophyta</taxon>
        <taxon>Tracheophyta</taxon>
        <taxon>Spermatophyta</taxon>
        <taxon>Magnoliopsida</taxon>
        <taxon>eudicotyledons</taxon>
        <taxon>Gunneridae</taxon>
        <taxon>Pentapetalae</taxon>
        <taxon>rosids</taxon>
        <taxon>fabids</taxon>
        <taxon>Fabales</taxon>
        <taxon>Fabaceae</taxon>
        <taxon>Caesalpinioideae</taxon>
        <taxon>mimosoid clade</taxon>
        <taxon>Acacieae</taxon>
        <taxon>Acacia</taxon>
    </lineage>
</organism>
<dbReference type="AlphaFoldDB" id="A0AAE1MU54"/>
<accession>A0AAE1MU54</accession>
<feature type="binding site" evidence="2">
    <location>
        <position position="132"/>
    </location>
    <ligand>
        <name>Zn(2+)</name>
        <dbReference type="ChEBI" id="CHEBI:29105"/>
        <label>1</label>
    </ligand>
</feature>
<keyword evidence="2" id="KW-0862">Zinc</keyword>
<feature type="binding site" evidence="2">
    <location>
        <position position="167"/>
    </location>
    <ligand>
        <name>Zn(2+)</name>
        <dbReference type="ChEBI" id="CHEBI:29105"/>
        <label>2</label>
    </ligand>
</feature>
<dbReference type="Proteomes" id="UP001293593">
    <property type="component" value="Unassembled WGS sequence"/>
</dbReference>
<dbReference type="GO" id="GO:0005737">
    <property type="term" value="C:cytoplasm"/>
    <property type="evidence" value="ECO:0007669"/>
    <property type="project" value="InterPro"/>
</dbReference>
<dbReference type="Gene3D" id="3.40.630.10">
    <property type="entry name" value="Zn peptidases"/>
    <property type="match status" value="1"/>
</dbReference>
<feature type="active site" evidence="1">
    <location>
        <position position="101"/>
    </location>
</feature>
<dbReference type="Pfam" id="PF01546">
    <property type="entry name" value="Peptidase_M20"/>
    <property type="match status" value="1"/>
</dbReference>
<dbReference type="Gene3D" id="1.10.150.900">
    <property type="match status" value="1"/>
</dbReference>
<dbReference type="InterPro" id="IPR010159">
    <property type="entry name" value="N-acyl_aa_amidohydrolase"/>
</dbReference>
<evidence type="ECO:0000256" key="3">
    <source>
        <dbReference type="SAM" id="SignalP"/>
    </source>
</evidence>
<dbReference type="GO" id="GO:0046872">
    <property type="term" value="F:metal ion binding"/>
    <property type="evidence" value="ECO:0007669"/>
    <property type="project" value="UniProtKB-KW"/>
</dbReference>
<feature type="binding site" evidence="2">
    <location>
        <position position="194"/>
    </location>
    <ligand>
        <name>Zn(2+)</name>
        <dbReference type="ChEBI" id="CHEBI:29105"/>
        <label>1</label>
    </ligand>
</feature>
<keyword evidence="3" id="KW-0732">Signal</keyword>
<feature type="chain" id="PRO_5042098498" description="Peptidase M20 dimerisation domain-containing protein" evidence="3">
    <location>
        <begin position="22"/>
        <end position="437"/>
    </location>
</feature>
<dbReference type="GO" id="GO:0004046">
    <property type="term" value="F:aminoacylase activity"/>
    <property type="evidence" value="ECO:0007669"/>
    <property type="project" value="InterPro"/>
</dbReference>
<dbReference type="Pfam" id="PF07687">
    <property type="entry name" value="M20_dimer"/>
    <property type="match status" value="1"/>
</dbReference>
<dbReference type="FunFam" id="3.30.70.360:FF:000009">
    <property type="entry name" value="aminoacylase-1 isoform X1"/>
    <property type="match status" value="1"/>
</dbReference>
<dbReference type="PANTHER" id="PTHR45892:SF3">
    <property type="entry name" value="PUTATIVE-RELATED"/>
    <property type="match status" value="1"/>
</dbReference>
<feature type="binding site" evidence="2">
    <location>
        <position position="132"/>
    </location>
    <ligand>
        <name>Zn(2+)</name>
        <dbReference type="ChEBI" id="CHEBI:29105"/>
        <label>2</label>
    </ligand>
</feature>
<evidence type="ECO:0000256" key="2">
    <source>
        <dbReference type="PIRSR" id="PIRSR036696-2"/>
    </source>
</evidence>
<sequence length="437" mass="48764">MASLHCRHFLLLHLIILTATSLPFPLEQDTPVSRFQQYLRIKTAHPEPDYSSAVSFLISQAQSIGLQYRTLEFSPGKPLLLLSWIGSNPSLPSLLFNSHLDSVPAEPSKWLHPPFSAVRTPDGRIHARGAQDDKCIGMQYIEAIRNLKHKNFTPTRTIHVSYVPDEEIGGSDGAAKFVHSMDFENLNIGFALDEGQASPGDEFRVFYADRSPWGLKIKANGRPGHGSRMYDNSAMENLMKSLEVISRFRESQFDVVKAGKAANSEVISVNPVYVKAGVTSDTASGFAMNVQPSEAEAGFDIRLPPTANPEEMKRRIAEEWVPAIRNMSYEIIEKGPIRDDMGRPLMTLTNASNPWWLVFEQAITFVGGKLAKPEILASTTDARYIRQRGIPVLNFSPMSNTPILLHDHNEHLRDTVYLKGIEVYETLISSLSSFIEA</sequence>
<gene>
    <name evidence="5" type="ORF">QN277_017323</name>
</gene>
<dbReference type="FunFam" id="3.40.630.10:FF:000019">
    <property type="entry name" value="Aminoacylase 1"/>
    <property type="match status" value="1"/>
</dbReference>
<keyword evidence="6" id="KW-1185">Reference proteome</keyword>
<proteinExistence type="predicted"/>
<feature type="active site" description="Proton acceptor" evidence="1">
    <location>
        <position position="166"/>
    </location>
</feature>
<keyword evidence="2" id="KW-0479">Metal-binding</keyword>
<evidence type="ECO:0000256" key="1">
    <source>
        <dbReference type="PIRSR" id="PIRSR036696-1"/>
    </source>
</evidence>
<feature type="domain" description="Peptidase M20 dimerisation" evidence="4">
    <location>
        <begin position="210"/>
        <end position="318"/>
    </location>
</feature>
<dbReference type="PIRSF" id="PIRSF036696">
    <property type="entry name" value="ACY-1"/>
    <property type="match status" value="1"/>
</dbReference>
<dbReference type="InterPro" id="IPR011650">
    <property type="entry name" value="Peptidase_M20_dimer"/>
</dbReference>
<comment type="caution">
    <text evidence="5">The sequence shown here is derived from an EMBL/GenBank/DDBJ whole genome shotgun (WGS) entry which is preliminary data.</text>
</comment>
<dbReference type="InterPro" id="IPR036264">
    <property type="entry name" value="Bact_exopeptidase_dim_dom"/>
</dbReference>
<dbReference type="SUPFAM" id="SSF53187">
    <property type="entry name" value="Zn-dependent exopeptidases"/>
    <property type="match status" value="1"/>
</dbReference>
<evidence type="ECO:0000259" key="4">
    <source>
        <dbReference type="Pfam" id="PF07687"/>
    </source>
</evidence>
<reference evidence="5" key="1">
    <citation type="submission" date="2023-10" db="EMBL/GenBank/DDBJ databases">
        <title>Chromosome-level genome of the transformable northern wattle, Acacia crassicarpa.</title>
        <authorList>
            <person name="Massaro I."/>
            <person name="Sinha N.R."/>
            <person name="Poethig S."/>
            <person name="Leichty A.R."/>
        </authorList>
    </citation>
    <scope>NUCLEOTIDE SEQUENCE</scope>
    <source>
        <strain evidence="5">Acra3RX</strain>
        <tissue evidence="5">Leaf</tissue>
    </source>
</reference>
<dbReference type="InterPro" id="IPR052083">
    <property type="entry name" value="Aminoacylase-1_M20A"/>
</dbReference>
<name>A0AAE1MU54_9FABA</name>
<dbReference type="PANTHER" id="PTHR45892">
    <property type="entry name" value="AMINOACYLASE-1"/>
    <property type="match status" value="1"/>
</dbReference>
<dbReference type="NCBIfam" id="TIGR01880">
    <property type="entry name" value="Ac-peptdase-euk"/>
    <property type="match status" value="1"/>
</dbReference>